<dbReference type="EMBL" id="QJKF01000005">
    <property type="protein sequence ID" value="PXX63836.1"/>
    <property type="molecule type" value="Genomic_DNA"/>
</dbReference>
<evidence type="ECO:0000256" key="1">
    <source>
        <dbReference type="ARBA" id="ARBA00022729"/>
    </source>
</evidence>
<feature type="compositionally biased region" description="Polar residues" evidence="3">
    <location>
        <begin position="62"/>
        <end position="77"/>
    </location>
</feature>
<comment type="caution">
    <text evidence="6">The sequence shown here is derived from an EMBL/GenBank/DDBJ whole genome shotgun (WGS) entry which is preliminary data.</text>
</comment>
<organism evidence="6 7">
    <name type="scientific">Nocardia tenerifensis</name>
    <dbReference type="NCBI Taxonomy" id="228006"/>
    <lineage>
        <taxon>Bacteria</taxon>
        <taxon>Bacillati</taxon>
        <taxon>Actinomycetota</taxon>
        <taxon>Actinomycetes</taxon>
        <taxon>Mycobacteriales</taxon>
        <taxon>Nocardiaceae</taxon>
        <taxon>Nocardia</taxon>
    </lineage>
</organism>
<evidence type="ECO:0000256" key="4">
    <source>
        <dbReference type="SAM" id="SignalP"/>
    </source>
</evidence>
<dbReference type="OrthoDB" id="4569266at2"/>
<feature type="signal peptide" evidence="4">
    <location>
        <begin position="1"/>
        <end position="25"/>
    </location>
</feature>
<evidence type="ECO:0000313" key="7">
    <source>
        <dbReference type="Proteomes" id="UP000247569"/>
    </source>
</evidence>
<protein>
    <recommendedName>
        <fullName evidence="5">Low molecular weight antigen MTB12-like C-terminal domain-containing protein</fullName>
    </recommendedName>
</protein>
<feature type="chain" id="PRO_5016451549" description="Low molecular weight antigen MTB12-like C-terminal domain-containing protein" evidence="4">
    <location>
        <begin position="26"/>
        <end position="188"/>
    </location>
</feature>
<gene>
    <name evidence="6" type="ORF">DFR70_10516</name>
</gene>
<dbReference type="Pfam" id="PF26580">
    <property type="entry name" value="Mtb12_C"/>
    <property type="match status" value="1"/>
</dbReference>
<dbReference type="AlphaFoldDB" id="A0A318K2Y1"/>
<keyword evidence="7" id="KW-1185">Reference proteome</keyword>
<evidence type="ECO:0000256" key="2">
    <source>
        <dbReference type="ARBA" id="ARBA00093774"/>
    </source>
</evidence>
<dbReference type="Proteomes" id="UP000247569">
    <property type="component" value="Unassembled WGS sequence"/>
</dbReference>
<feature type="region of interest" description="Disordered" evidence="3">
    <location>
        <begin position="25"/>
        <end position="77"/>
    </location>
</feature>
<evidence type="ECO:0000313" key="6">
    <source>
        <dbReference type="EMBL" id="PXX63836.1"/>
    </source>
</evidence>
<keyword evidence="1 4" id="KW-0732">Signal</keyword>
<dbReference type="RefSeq" id="WP_040737068.1">
    <property type="nucleotide sequence ID" value="NZ_QJKF01000005.1"/>
</dbReference>
<evidence type="ECO:0000256" key="3">
    <source>
        <dbReference type="SAM" id="MobiDB-lite"/>
    </source>
</evidence>
<dbReference type="PROSITE" id="PS51257">
    <property type="entry name" value="PROKAR_LIPOPROTEIN"/>
    <property type="match status" value="1"/>
</dbReference>
<sequence length="188" mass="19689">MKHRTFRTAVAVVLAAAACTLTACASGDKDKESSSPSTSANADNKPGELQGGSDKGDKETGSAPTTPSSPVLAKPSTQQLNDRLNKAFDPSVPNKEKISWIQAAEQDPYLVANLVDAAKKQGVKVEITNVGDPKDGKLKADAKVTINGTPVDDAFVSFVSEGGEWKVDHTFACNIVKSAKIESAACQE</sequence>
<reference evidence="6 7" key="1">
    <citation type="submission" date="2018-05" db="EMBL/GenBank/DDBJ databases">
        <title>Genomic Encyclopedia of Type Strains, Phase IV (KMG-IV): sequencing the most valuable type-strain genomes for metagenomic binning, comparative biology and taxonomic classification.</title>
        <authorList>
            <person name="Goeker M."/>
        </authorList>
    </citation>
    <scope>NUCLEOTIDE SEQUENCE [LARGE SCALE GENOMIC DNA]</scope>
    <source>
        <strain evidence="6 7">DSM 44704</strain>
    </source>
</reference>
<evidence type="ECO:0000259" key="5">
    <source>
        <dbReference type="Pfam" id="PF26580"/>
    </source>
</evidence>
<name>A0A318K2Y1_9NOCA</name>
<dbReference type="InterPro" id="IPR058644">
    <property type="entry name" value="Mtb12-like_C"/>
</dbReference>
<feature type="domain" description="Low molecular weight antigen MTB12-like C-terminal" evidence="5">
    <location>
        <begin position="74"/>
        <end position="180"/>
    </location>
</feature>
<comment type="similarity">
    <text evidence="2">Belongs to the MTB12 family.</text>
</comment>
<proteinExistence type="inferred from homology"/>
<accession>A0A318K2Y1</accession>